<dbReference type="PANTHER" id="PTHR10755">
    <property type="entry name" value="COPROPORPHYRINOGEN III OXIDASE, MITOCHONDRIAL"/>
    <property type="match status" value="1"/>
</dbReference>
<dbReference type="PIRSF" id="PIRSF000166">
    <property type="entry name" value="Coproporphyri_ox"/>
    <property type="match status" value="1"/>
</dbReference>
<comment type="similarity">
    <text evidence="2">Belongs to the aerobic coproporphyrinogen-III oxidase family.</text>
</comment>
<organism evidence="8">
    <name type="scientific">Magallana gigas</name>
    <name type="common">Pacific oyster</name>
    <name type="synonym">Crassostrea gigas</name>
    <dbReference type="NCBI Taxonomy" id="29159"/>
    <lineage>
        <taxon>Eukaryota</taxon>
        <taxon>Metazoa</taxon>
        <taxon>Spiralia</taxon>
        <taxon>Lophotrochozoa</taxon>
        <taxon>Mollusca</taxon>
        <taxon>Bivalvia</taxon>
        <taxon>Autobranchia</taxon>
        <taxon>Pteriomorphia</taxon>
        <taxon>Ostreida</taxon>
        <taxon>Ostreoidea</taxon>
        <taxon>Ostreidae</taxon>
        <taxon>Magallana</taxon>
    </lineage>
</organism>
<comment type="pathway">
    <text evidence="1">Porphyrin-containing compound metabolism; protoporphyrin-IX biosynthesis; protoporphyrinogen-IX from coproporphyrinogen-III (O2 route): step 1/1.</text>
</comment>
<evidence type="ECO:0000256" key="5">
    <source>
        <dbReference type="ARBA" id="ARBA00023002"/>
    </source>
</evidence>
<dbReference type="InterPro" id="IPR001260">
    <property type="entry name" value="Coprogen_oxidase_aer"/>
</dbReference>
<dbReference type="PANTHER" id="PTHR10755:SF0">
    <property type="entry name" value="OXYGEN-DEPENDENT COPROPORPHYRINOGEN-III OXIDASE, MITOCHONDRIAL"/>
    <property type="match status" value="1"/>
</dbReference>
<dbReference type="PRINTS" id="PR00073">
    <property type="entry name" value="COPRGNOXDASE"/>
</dbReference>
<dbReference type="GO" id="GO:0005737">
    <property type="term" value="C:cytoplasm"/>
    <property type="evidence" value="ECO:0007669"/>
    <property type="project" value="TreeGrafter"/>
</dbReference>
<dbReference type="GO" id="GO:0006782">
    <property type="term" value="P:protoporphyrinogen IX biosynthetic process"/>
    <property type="evidence" value="ECO:0007669"/>
    <property type="project" value="UniProtKB-UniPathway"/>
</dbReference>
<keyword evidence="7" id="KW-0627">Porphyrin biosynthesis</keyword>
<reference evidence="8" key="1">
    <citation type="journal article" date="2012" name="Nature">
        <title>The oyster genome reveals stress adaptation and complexity of shell formation.</title>
        <authorList>
            <person name="Zhang G."/>
            <person name="Fang X."/>
            <person name="Guo X."/>
            <person name="Li L."/>
            <person name="Luo R."/>
            <person name="Xu F."/>
            <person name="Yang P."/>
            <person name="Zhang L."/>
            <person name="Wang X."/>
            <person name="Qi H."/>
            <person name="Xiong Z."/>
            <person name="Que H."/>
            <person name="Xie Y."/>
            <person name="Holland P.W."/>
            <person name="Paps J."/>
            <person name="Zhu Y."/>
            <person name="Wu F."/>
            <person name="Chen Y."/>
            <person name="Wang J."/>
            <person name="Peng C."/>
            <person name="Meng J."/>
            <person name="Yang L."/>
            <person name="Liu J."/>
            <person name="Wen B."/>
            <person name="Zhang N."/>
            <person name="Huang Z."/>
            <person name="Zhu Q."/>
            <person name="Feng Y."/>
            <person name="Mount A."/>
            <person name="Hedgecock D."/>
            <person name="Xu Z."/>
            <person name="Liu Y."/>
            <person name="Domazet-Loso T."/>
            <person name="Du Y."/>
            <person name="Sun X."/>
            <person name="Zhang S."/>
            <person name="Liu B."/>
            <person name="Cheng P."/>
            <person name="Jiang X."/>
            <person name="Li J."/>
            <person name="Fan D."/>
            <person name="Wang W."/>
            <person name="Fu W."/>
            <person name="Wang T."/>
            <person name="Wang B."/>
            <person name="Zhang J."/>
            <person name="Peng Z."/>
            <person name="Li Y."/>
            <person name="Li N."/>
            <person name="Wang J."/>
            <person name="Chen M."/>
            <person name="He Y."/>
            <person name="Tan F."/>
            <person name="Song X."/>
            <person name="Zheng Q."/>
            <person name="Huang R."/>
            <person name="Yang H."/>
            <person name="Du X."/>
            <person name="Chen L."/>
            <person name="Yang M."/>
            <person name="Gaffney P.M."/>
            <person name="Wang S."/>
            <person name="Luo L."/>
            <person name="She Z."/>
            <person name="Ming Y."/>
            <person name="Huang W."/>
            <person name="Zhang S."/>
            <person name="Huang B."/>
            <person name="Zhang Y."/>
            <person name="Qu T."/>
            <person name="Ni P."/>
            <person name="Miao G."/>
            <person name="Wang J."/>
            <person name="Wang Q."/>
            <person name="Steinberg C.E."/>
            <person name="Wang H."/>
            <person name="Li N."/>
            <person name="Qian L."/>
            <person name="Zhang G."/>
            <person name="Li Y."/>
            <person name="Yang H."/>
            <person name="Liu X."/>
            <person name="Wang J."/>
            <person name="Yin Y."/>
            <person name="Wang J."/>
        </authorList>
    </citation>
    <scope>NUCLEOTIDE SEQUENCE [LARGE SCALE GENOMIC DNA]</scope>
    <source>
        <strain evidence="8">05x7-T-G4-1.051#20</strain>
    </source>
</reference>
<keyword evidence="5" id="KW-0560">Oxidoreductase</keyword>
<dbReference type="EC" id="1.3.3.3" evidence="4"/>
<evidence type="ECO:0000256" key="2">
    <source>
        <dbReference type="ARBA" id="ARBA00010644"/>
    </source>
</evidence>
<dbReference type="GO" id="GO:0004109">
    <property type="term" value="F:coproporphyrinogen oxidase activity"/>
    <property type="evidence" value="ECO:0007669"/>
    <property type="project" value="UniProtKB-EC"/>
</dbReference>
<evidence type="ECO:0000256" key="6">
    <source>
        <dbReference type="ARBA" id="ARBA00023133"/>
    </source>
</evidence>
<sequence length="394" mass="45541">MGCSGAGRRGMEENCSTTRMKSLRTVLLRLQTACSYTKQSFTRQRHRKLLACCIKILQAVFAYSDRKLDTSKWMSEPITERSLLEERSSEMKYKMEAMIMRIQADVCRRLEEVDGDQKFFVDRWTRKEGGGGITCVMKDGLVFEKAGVNISVVHGNLPPAAVAQMRARGRAMEGKTLPFFATGVSCVIHPRNPYVPAIHFNYRYFEVVDETGKVHWWFGGGTDLTPIYLDQKDAVHFHQTLKAACDKHSKEFYPKFKKWCDEYFYLPHRGETRGIGGIFFDDLDKEPQSDCYNFVESCADAVLPSYIPIVQKHKNDGYSHRERKWQLLRRGRYVEFNLIYDRGTKFGLQTPGARYESILMSLPNTANWEYRNEPAPDSAEEEIVKVLKQPRDWV</sequence>
<evidence type="ECO:0000256" key="3">
    <source>
        <dbReference type="ARBA" id="ARBA00011738"/>
    </source>
</evidence>
<dbReference type="FunCoup" id="K1REX2">
    <property type="interactions" value="922"/>
</dbReference>
<comment type="subunit">
    <text evidence="3">Homodimer.</text>
</comment>
<keyword evidence="6" id="KW-0350">Heme biosynthesis</keyword>
<dbReference type="SUPFAM" id="SSF102886">
    <property type="entry name" value="Coproporphyrinogen III oxidase"/>
    <property type="match status" value="1"/>
</dbReference>
<accession>K1REX2</accession>
<evidence type="ECO:0000256" key="1">
    <source>
        <dbReference type="ARBA" id="ARBA00005168"/>
    </source>
</evidence>
<protein>
    <recommendedName>
        <fullName evidence="4">coproporphyrinogen oxidase</fullName>
        <ecNumber evidence="4">1.3.3.3</ecNumber>
    </recommendedName>
</protein>
<name>K1REX2_MAGGI</name>
<gene>
    <name evidence="8" type="ORF">CGI_10019029</name>
</gene>
<dbReference type="Pfam" id="PF01218">
    <property type="entry name" value="Coprogen_oxidas"/>
    <property type="match status" value="1"/>
</dbReference>
<dbReference type="InParanoid" id="K1REX2"/>
<dbReference type="FunFam" id="3.40.1500.10:FF:000002">
    <property type="entry name" value="oxygen-dependent coproporphyrinogen-III oxidase, mitochondrial"/>
    <property type="match status" value="1"/>
</dbReference>
<dbReference type="AlphaFoldDB" id="K1REX2"/>
<dbReference type="EMBL" id="JH819067">
    <property type="protein sequence ID" value="EKC32626.1"/>
    <property type="molecule type" value="Genomic_DNA"/>
</dbReference>
<dbReference type="NCBIfam" id="NF003727">
    <property type="entry name" value="PRK05330.1"/>
    <property type="match status" value="1"/>
</dbReference>
<evidence type="ECO:0000256" key="4">
    <source>
        <dbReference type="ARBA" id="ARBA00012869"/>
    </source>
</evidence>
<proteinExistence type="inferred from homology"/>
<dbReference type="UniPathway" id="UPA00251">
    <property type="reaction ID" value="UER00322"/>
</dbReference>
<evidence type="ECO:0000256" key="7">
    <source>
        <dbReference type="ARBA" id="ARBA00023244"/>
    </source>
</evidence>
<dbReference type="InterPro" id="IPR018375">
    <property type="entry name" value="Coprogen_oxidase_CS"/>
</dbReference>
<dbReference type="PROSITE" id="PS01021">
    <property type="entry name" value="COPROGEN_OXIDASE"/>
    <property type="match status" value="1"/>
</dbReference>
<evidence type="ECO:0000313" key="8">
    <source>
        <dbReference type="EMBL" id="EKC32626.1"/>
    </source>
</evidence>
<dbReference type="InterPro" id="IPR036406">
    <property type="entry name" value="Coprogen_oxidase_aer_sf"/>
</dbReference>
<dbReference type="HOGENOM" id="CLU_026169_1_1_1"/>
<dbReference type="Gene3D" id="3.40.1500.10">
    <property type="entry name" value="Coproporphyrinogen III oxidase, aerobic"/>
    <property type="match status" value="1"/>
</dbReference>